<organism evidence="2 3">
    <name type="scientific">[Emmonsia] crescens</name>
    <dbReference type="NCBI Taxonomy" id="73230"/>
    <lineage>
        <taxon>Eukaryota</taxon>
        <taxon>Fungi</taxon>
        <taxon>Dikarya</taxon>
        <taxon>Ascomycota</taxon>
        <taxon>Pezizomycotina</taxon>
        <taxon>Eurotiomycetes</taxon>
        <taxon>Eurotiomycetidae</taxon>
        <taxon>Onygenales</taxon>
        <taxon>Ajellomycetaceae</taxon>
        <taxon>Emergomyces</taxon>
    </lineage>
</organism>
<dbReference type="STRING" id="73230.A0A2B7ZNG8"/>
<keyword evidence="3" id="KW-1185">Reference proteome</keyword>
<protein>
    <submittedName>
        <fullName evidence="2">Uncharacterized protein</fullName>
    </submittedName>
</protein>
<dbReference type="Proteomes" id="UP000226031">
    <property type="component" value="Unassembled WGS sequence"/>
</dbReference>
<reference evidence="2 3" key="1">
    <citation type="submission" date="2017-10" db="EMBL/GenBank/DDBJ databases">
        <title>Comparative genomics in systemic dimorphic fungi from Ajellomycetaceae.</title>
        <authorList>
            <person name="Munoz J.F."/>
            <person name="Mcewen J.G."/>
            <person name="Clay O.K."/>
            <person name="Cuomo C.A."/>
        </authorList>
    </citation>
    <scope>NUCLEOTIDE SEQUENCE [LARGE SCALE GENOMIC DNA]</scope>
    <source>
        <strain evidence="2 3">UAMH4076</strain>
    </source>
</reference>
<dbReference type="AlphaFoldDB" id="A0A2B7ZNG8"/>
<gene>
    <name evidence="2" type="ORF">GX50_02820</name>
</gene>
<dbReference type="EMBL" id="PDND01000042">
    <property type="protein sequence ID" value="PGH34337.1"/>
    <property type="molecule type" value="Genomic_DNA"/>
</dbReference>
<comment type="caution">
    <text evidence="2">The sequence shown here is derived from an EMBL/GenBank/DDBJ whole genome shotgun (WGS) entry which is preliminary data.</text>
</comment>
<evidence type="ECO:0000313" key="2">
    <source>
        <dbReference type="EMBL" id="PGH34337.1"/>
    </source>
</evidence>
<evidence type="ECO:0000313" key="3">
    <source>
        <dbReference type="Proteomes" id="UP000226031"/>
    </source>
</evidence>
<keyword evidence="1" id="KW-0175">Coiled coil</keyword>
<proteinExistence type="predicted"/>
<accession>A0A2B7ZNG8</accession>
<feature type="coiled-coil region" evidence="1">
    <location>
        <begin position="35"/>
        <end position="101"/>
    </location>
</feature>
<evidence type="ECO:0000256" key="1">
    <source>
        <dbReference type="SAM" id="Coils"/>
    </source>
</evidence>
<dbReference type="VEuPathDB" id="FungiDB:EMCG_01639"/>
<name>A0A2B7ZNG8_9EURO</name>
<sequence length="111" mass="12818">MGLLDSSYPSKAQLFSPTKVQQAHEINAANEQIHKEDAKLQHAILKEQKEAAATEQRMARETARQITAQLQNEDRATRATKQKLDIEARAAKNVIEQQMRQKKQLHMYRHE</sequence>